<comment type="caution">
    <text evidence="2">The sequence shown here is derived from an EMBL/GenBank/DDBJ whole genome shotgun (WGS) entry which is preliminary data.</text>
</comment>
<feature type="region of interest" description="Disordered" evidence="1">
    <location>
        <begin position="320"/>
        <end position="354"/>
    </location>
</feature>
<evidence type="ECO:0000313" key="3">
    <source>
        <dbReference type="Proteomes" id="UP000772434"/>
    </source>
</evidence>
<dbReference type="EMBL" id="JADNRY010000176">
    <property type="protein sequence ID" value="KAF9062281.1"/>
    <property type="molecule type" value="Genomic_DNA"/>
</dbReference>
<protein>
    <submittedName>
        <fullName evidence="2">Uncharacterized protein</fullName>
    </submittedName>
</protein>
<evidence type="ECO:0000313" key="2">
    <source>
        <dbReference type="EMBL" id="KAF9062281.1"/>
    </source>
</evidence>
<dbReference type="AlphaFoldDB" id="A0A9P5U0W6"/>
<sequence length="399" mass="43008">MSSANNTNNTNNVNTDGNTETPVATPNAVPSTPSQGQEAPTGHAMLRHNIQMPAYAYYPPPGLPLPHYIGHGQSTVNGHGQPTNNGYGTGYGYASYGYAVPPYSMPPPGQNSPTSTLPMPPPNQNTPASSVHPRPCPCPCPRAHPCKRPEFNLPDDFGNLGHHEDNGYQAPASPPPLSPPPLLRELPGPNQIMQYAQQTEDKPTKKPKQPKSGAAKASVPVAKVSVPAVKKKDGNSKGKKREVSDGSEDSDHQKEPVKKKGRSEGATSYGTAECKRLVELIVNKGKTKPTGDAEHRQMYLDALEVDAAITKKSELGVMQDDVVPISSGEEEEVEPVVPEKKKKDKKDKGGTVLTKGWRTELPLSSTLPSCTSRKSQANTFLEKLLLSLDPETQRQRNEE</sequence>
<keyword evidence="3" id="KW-1185">Reference proteome</keyword>
<organism evidence="2 3">
    <name type="scientific">Rhodocollybia butyracea</name>
    <dbReference type="NCBI Taxonomy" id="206335"/>
    <lineage>
        <taxon>Eukaryota</taxon>
        <taxon>Fungi</taxon>
        <taxon>Dikarya</taxon>
        <taxon>Basidiomycota</taxon>
        <taxon>Agaricomycotina</taxon>
        <taxon>Agaricomycetes</taxon>
        <taxon>Agaricomycetidae</taxon>
        <taxon>Agaricales</taxon>
        <taxon>Marasmiineae</taxon>
        <taxon>Omphalotaceae</taxon>
        <taxon>Rhodocollybia</taxon>
    </lineage>
</organism>
<feature type="compositionally biased region" description="Pro residues" evidence="1">
    <location>
        <begin position="172"/>
        <end position="182"/>
    </location>
</feature>
<gene>
    <name evidence="2" type="ORF">BDP27DRAFT_1428059</name>
</gene>
<feature type="compositionally biased region" description="Basic and acidic residues" evidence="1">
    <location>
        <begin position="230"/>
        <end position="258"/>
    </location>
</feature>
<accession>A0A9P5U0W6</accession>
<feature type="compositionally biased region" description="Basic and acidic residues" evidence="1">
    <location>
        <begin position="337"/>
        <end position="349"/>
    </location>
</feature>
<feature type="region of interest" description="Disordered" evidence="1">
    <location>
        <begin position="157"/>
        <end position="270"/>
    </location>
</feature>
<feature type="region of interest" description="Disordered" evidence="1">
    <location>
        <begin position="1"/>
        <end position="40"/>
    </location>
</feature>
<feature type="region of interest" description="Disordered" evidence="1">
    <location>
        <begin position="104"/>
        <end position="134"/>
    </location>
</feature>
<name>A0A9P5U0W6_9AGAR</name>
<proteinExistence type="predicted"/>
<dbReference type="Proteomes" id="UP000772434">
    <property type="component" value="Unassembled WGS sequence"/>
</dbReference>
<dbReference type="OrthoDB" id="99432at2759"/>
<feature type="compositionally biased region" description="Low complexity" evidence="1">
    <location>
        <begin position="1"/>
        <end position="21"/>
    </location>
</feature>
<feature type="compositionally biased region" description="Low complexity" evidence="1">
    <location>
        <begin position="214"/>
        <end position="228"/>
    </location>
</feature>
<evidence type="ECO:0000256" key="1">
    <source>
        <dbReference type="SAM" id="MobiDB-lite"/>
    </source>
</evidence>
<reference evidence="2" key="1">
    <citation type="submission" date="2020-11" db="EMBL/GenBank/DDBJ databases">
        <authorList>
            <consortium name="DOE Joint Genome Institute"/>
            <person name="Ahrendt S."/>
            <person name="Riley R."/>
            <person name="Andreopoulos W."/>
            <person name="Labutti K."/>
            <person name="Pangilinan J."/>
            <person name="Ruiz-Duenas F.J."/>
            <person name="Barrasa J.M."/>
            <person name="Sanchez-Garcia M."/>
            <person name="Camarero S."/>
            <person name="Miyauchi S."/>
            <person name="Serrano A."/>
            <person name="Linde D."/>
            <person name="Babiker R."/>
            <person name="Drula E."/>
            <person name="Ayuso-Fernandez I."/>
            <person name="Pacheco R."/>
            <person name="Padilla G."/>
            <person name="Ferreira P."/>
            <person name="Barriuso J."/>
            <person name="Kellner H."/>
            <person name="Castanera R."/>
            <person name="Alfaro M."/>
            <person name="Ramirez L."/>
            <person name="Pisabarro A.G."/>
            <person name="Kuo A."/>
            <person name="Tritt A."/>
            <person name="Lipzen A."/>
            <person name="He G."/>
            <person name="Yan M."/>
            <person name="Ng V."/>
            <person name="Cullen D."/>
            <person name="Martin F."/>
            <person name="Rosso M.-N."/>
            <person name="Henrissat B."/>
            <person name="Hibbett D."/>
            <person name="Martinez A.T."/>
            <person name="Grigoriev I.V."/>
        </authorList>
    </citation>
    <scope>NUCLEOTIDE SEQUENCE</scope>
    <source>
        <strain evidence="2">AH 40177</strain>
    </source>
</reference>
<feature type="compositionally biased region" description="Polar residues" evidence="1">
    <location>
        <begin position="22"/>
        <end position="38"/>
    </location>
</feature>